<dbReference type="AlphaFoldDB" id="A0A246BIJ1"/>
<dbReference type="Pfam" id="PF06114">
    <property type="entry name" value="Peptidase_M78"/>
    <property type="match status" value="1"/>
</dbReference>
<evidence type="ECO:0000313" key="2">
    <source>
        <dbReference type="EMBL" id="OWL95074.1"/>
    </source>
</evidence>
<sequence length="169" mass="19150">MDDERKVGKALTIVQKYGIRVVILPNPEKCPVDGVASYNDGCPYLGLSMRIARLDSFWFALMHELMHIHNEDSQMPADTIDRIPTNDRREQKANEMARNALILDKEYEAFVERGVFTFSAIEAAAASGHHPVHPSILLGRLKNDLYLDWSQFAREHPSVRDLVMQTATA</sequence>
<evidence type="ECO:0000259" key="1">
    <source>
        <dbReference type="Pfam" id="PF06114"/>
    </source>
</evidence>
<reference evidence="2 3" key="1">
    <citation type="submission" date="2017-05" db="EMBL/GenBank/DDBJ databases">
        <title>De novo genome assembly of Deniococcus indicus strain DR1.</title>
        <authorList>
            <person name="Chauhan D."/>
            <person name="Yennamalli R.M."/>
            <person name="Priyadarshini R."/>
        </authorList>
    </citation>
    <scope>NUCLEOTIDE SEQUENCE [LARGE SCALE GENOMIC DNA]</scope>
    <source>
        <strain evidence="2 3">DR1</strain>
    </source>
</reference>
<keyword evidence="3" id="KW-1185">Reference proteome</keyword>
<gene>
    <name evidence="2" type="ORF">CBQ26_13560</name>
</gene>
<dbReference type="Proteomes" id="UP000197208">
    <property type="component" value="Unassembled WGS sequence"/>
</dbReference>
<dbReference type="InterPro" id="IPR010359">
    <property type="entry name" value="IrrE_HExxH"/>
</dbReference>
<dbReference type="EMBL" id="NHMK01000020">
    <property type="protein sequence ID" value="OWL95074.1"/>
    <property type="molecule type" value="Genomic_DNA"/>
</dbReference>
<accession>A0A246BIJ1</accession>
<proteinExistence type="predicted"/>
<name>A0A246BIJ1_9DEIO</name>
<feature type="domain" description="IrrE N-terminal-like" evidence="1">
    <location>
        <begin position="40"/>
        <end position="113"/>
    </location>
</feature>
<protein>
    <recommendedName>
        <fullName evidence="1">IrrE N-terminal-like domain-containing protein</fullName>
    </recommendedName>
</protein>
<evidence type="ECO:0000313" key="3">
    <source>
        <dbReference type="Proteomes" id="UP000197208"/>
    </source>
</evidence>
<organism evidence="2 3">
    <name type="scientific">Deinococcus indicus</name>
    <dbReference type="NCBI Taxonomy" id="223556"/>
    <lineage>
        <taxon>Bacteria</taxon>
        <taxon>Thermotogati</taxon>
        <taxon>Deinococcota</taxon>
        <taxon>Deinococci</taxon>
        <taxon>Deinococcales</taxon>
        <taxon>Deinococcaceae</taxon>
        <taxon>Deinococcus</taxon>
    </lineage>
</organism>
<comment type="caution">
    <text evidence="2">The sequence shown here is derived from an EMBL/GenBank/DDBJ whole genome shotgun (WGS) entry which is preliminary data.</text>
</comment>